<evidence type="ECO:0000256" key="8">
    <source>
        <dbReference type="SAM" id="Phobius"/>
    </source>
</evidence>
<evidence type="ECO:0000313" key="10">
    <source>
        <dbReference type="Proteomes" id="UP001148018"/>
    </source>
</evidence>
<evidence type="ECO:0000256" key="3">
    <source>
        <dbReference type="ARBA" id="ARBA00014451"/>
    </source>
</evidence>
<dbReference type="Proteomes" id="UP001148018">
    <property type="component" value="Unassembled WGS sequence"/>
</dbReference>
<name>A0A9Q0EG97_9TELE</name>
<comment type="caution">
    <text evidence="9">The sequence shown here is derived from an EMBL/GenBank/DDBJ whole genome shotgun (WGS) entry which is preliminary data.</text>
</comment>
<dbReference type="EMBL" id="JANIIK010000042">
    <property type="protein sequence ID" value="KAJ3606231.1"/>
    <property type="molecule type" value="Genomic_DNA"/>
</dbReference>
<keyword evidence="6 8" id="KW-0472">Membrane</keyword>
<evidence type="ECO:0000256" key="4">
    <source>
        <dbReference type="ARBA" id="ARBA00022692"/>
    </source>
</evidence>
<proteinExistence type="inferred from homology"/>
<gene>
    <name evidence="9" type="ORF">NHX12_025751</name>
</gene>
<comment type="subcellular location">
    <subcellularLocation>
        <location evidence="1">Membrane</location>
        <topology evidence="1">Single-pass membrane protein</topology>
    </subcellularLocation>
</comment>
<sequence>MKHGCANIATIRTVKRESMIDRLCANRLIDSRHLDMSSSADSGGTDGPKKDGPRAPVRREEYRVPGLRGVRTTTLFRAVNPELFVKPNKPVMALGLLSITLCVGYLGYLHAVKDNQTTLYEATDSEGEKYMRRKTSRWD</sequence>
<dbReference type="Pfam" id="PF14937">
    <property type="entry name" value="DUF4500"/>
    <property type="match status" value="1"/>
</dbReference>
<evidence type="ECO:0000256" key="6">
    <source>
        <dbReference type="ARBA" id="ARBA00023136"/>
    </source>
</evidence>
<evidence type="ECO:0000256" key="2">
    <source>
        <dbReference type="ARBA" id="ARBA00009328"/>
    </source>
</evidence>
<accession>A0A9Q0EG97</accession>
<dbReference type="GO" id="GO:0016020">
    <property type="term" value="C:membrane"/>
    <property type="evidence" value="ECO:0007669"/>
    <property type="project" value="UniProtKB-SubCell"/>
</dbReference>
<keyword evidence="4 8" id="KW-0812">Transmembrane</keyword>
<feature type="transmembrane region" description="Helical" evidence="8">
    <location>
        <begin position="91"/>
        <end position="111"/>
    </location>
</feature>
<dbReference type="PANTHER" id="PTHR14274:SF1">
    <property type="entry name" value="SMALL INTEGRAL MEMBRANE PROTEIN 8"/>
    <property type="match status" value="1"/>
</dbReference>
<keyword evidence="10" id="KW-1185">Reference proteome</keyword>
<organism evidence="9 10">
    <name type="scientific">Muraenolepis orangiensis</name>
    <name type="common">Patagonian moray cod</name>
    <dbReference type="NCBI Taxonomy" id="630683"/>
    <lineage>
        <taxon>Eukaryota</taxon>
        <taxon>Metazoa</taxon>
        <taxon>Chordata</taxon>
        <taxon>Craniata</taxon>
        <taxon>Vertebrata</taxon>
        <taxon>Euteleostomi</taxon>
        <taxon>Actinopterygii</taxon>
        <taxon>Neopterygii</taxon>
        <taxon>Teleostei</taxon>
        <taxon>Neoteleostei</taxon>
        <taxon>Acanthomorphata</taxon>
        <taxon>Zeiogadaria</taxon>
        <taxon>Gadariae</taxon>
        <taxon>Gadiformes</taxon>
        <taxon>Muraenolepidoidei</taxon>
        <taxon>Muraenolepididae</taxon>
        <taxon>Muraenolepis</taxon>
    </lineage>
</organism>
<dbReference type="AlphaFoldDB" id="A0A9Q0EG97"/>
<evidence type="ECO:0000313" key="9">
    <source>
        <dbReference type="EMBL" id="KAJ3606231.1"/>
    </source>
</evidence>
<feature type="region of interest" description="Disordered" evidence="7">
    <location>
        <begin position="35"/>
        <end position="64"/>
    </location>
</feature>
<keyword evidence="5 8" id="KW-1133">Transmembrane helix</keyword>
<evidence type="ECO:0000256" key="5">
    <source>
        <dbReference type="ARBA" id="ARBA00022989"/>
    </source>
</evidence>
<feature type="compositionally biased region" description="Basic and acidic residues" evidence="7">
    <location>
        <begin position="47"/>
        <end position="63"/>
    </location>
</feature>
<evidence type="ECO:0000256" key="1">
    <source>
        <dbReference type="ARBA" id="ARBA00004167"/>
    </source>
</evidence>
<comment type="similarity">
    <text evidence="2">Belongs to the SMIM8 family.</text>
</comment>
<dbReference type="OrthoDB" id="1880105at2759"/>
<protein>
    <recommendedName>
        <fullName evidence="3">Small integral membrane protein 8</fullName>
    </recommendedName>
</protein>
<dbReference type="PANTHER" id="PTHR14274">
    <property type="entry name" value="SMALL INTEGRAL MEMBRANE PROTEIN 8"/>
    <property type="match status" value="1"/>
</dbReference>
<evidence type="ECO:0000256" key="7">
    <source>
        <dbReference type="SAM" id="MobiDB-lite"/>
    </source>
</evidence>
<reference evidence="9" key="1">
    <citation type="submission" date="2022-07" db="EMBL/GenBank/DDBJ databases">
        <title>Chromosome-level genome of Muraenolepis orangiensis.</title>
        <authorList>
            <person name="Kim J."/>
        </authorList>
    </citation>
    <scope>NUCLEOTIDE SEQUENCE</scope>
    <source>
        <strain evidence="9">KU_S4_2022</strain>
        <tissue evidence="9">Muscle</tissue>
    </source>
</reference>
<dbReference type="InterPro" id="IPR026686">
    <property type="entry name" value="UPF0708"/>
</dbReference>